<reference evidence="2 3" key="1">
    <citation type="journal article" date="2011" name="Proc. Natl. Acad. Sci. U.S.A.">
        <title>Evolutionary erosion of yeast sex chromosomes by mating-type switching accidents.</title>
        <authorList>
            <person name="Gordon J.L."/>
            <person name="Armisen D."/>
            <person name="Proux-Wera E."/>
            <person name="Oheigeartaigh S.S."/>
            <person name="Byrne K.P."/>
            <person name="Wolfe K.H."/>
        </authorList>
    </citation>
    <scope>NUCLEOTIDE SEQUENCE [LARGE SCALE GENOMIC DNA]</scope>
    <source>
        <strain evidence="3">ATCC 10662 / CBS 1146 / NBRC 0425 / NCYC 2629 / NRRL Y-866</strain>
    </source>
</reference>
<feature type="domain" description="Transcription activator GCR1-like" evidence="1">
    <location>
        <begin position="277"/>
        <end position="333"/>
    </location>
</feature>
<dbReference type="GO" id="GO:0000981">
    <property type="term" value="F:DNA-binding transcription factor activity, RNA polymerase II-specific"/>
    <property type="evidence" value="ECO:0007669"/>
    <property type="project" value="TreeGrafter"/>
</dbReference>
<dbReference type="Pfam" id="PF12550">
    <property type="entry name" value="GCR1_C"/>
    <property type="match status" value="1"/>
</dbReference>
<organism evidence="2 3">
    <name type="scientific">Torulaspora delbrueckii</name>
    <name type="common">Yeast</name>
    <name type="synonym">Candida colliculosa</name>
    <dbReference type="NCBI Taxonomy" id="4950"/>
    <lineage>
        <taxon>Eukaryota</taxon>
        <taxon>Fungi</taxon>
        <taxon>Dikarya</taxon>
        <taxon>Ascomycota</taxon>
        <taxon>Saccharomycotina</taxon>
        <taxon>Saccharomycetes</taxon>
        <taxon>Saccharomycetales</taxon>
        <taxon>Saccharomycetaceae</taxon>
        <taxon>Torulaspora</taxon>
    </lineage>
</organism>
<evidence type="ECO:0000313" key="2">
    <source>
        <dbReference type="EMBL" id="CCE90964.1"/>
    </source>
</evidence>
<dbReference type="GeneID" id="11500299"/>
<dbReference type="OrthoDB" id="4069959at2759"/>
<dbReference type="RefSeq" id="XP_003680175.1">
    <property type="nucleotide sequence ID" value="XM_003680127.1"/>
</dbReference>
<evidence type="ECO:0000313" key="3">
    <source>
        <dbReference type="Proteomes" id="UP000005627"/>
    </source>
</evidence>
<accession>G8ZR22</accession>
<dbReference type="EMBL" id="HE616744">
    <property type="protein sequence ID" value="CCE90964.1"/>
    <property type="molecule type" value="Genomic_DNA"/>
</dbReference>
<dbReference type="PANTHER" id="PTHR37784:SF2">
    <property type="entry name" value="HIGH-OSMOLARITY-INDUCED TRANSCRIPTION PROTEIN 1"/>
    <property type="match status" value="1"/>
</dbReference>
<keyword evidence="3" id="KW-1185">Reference proteome</keyword>
<dbReference type="InterPro" id="IPR022210">
    <property type="entry name" value="TF_GCR1-like"/>
</dbReference>
<dbReference type="KEGG" id="tdl:TDEL_0C00750"/>
<dbReference type="GO" id="GO:0060963">
    <property type="term" value="P:positive regulation of ribosomal protein gene transcription by RNA polymerase II"/>
    <property type="evidence" value="ECO:0007669"/>
    <property type="project" value="TreeGrafter"/>
</dbReference>
<evidence type="ECO:0000259" key="1">
    <source>
        <dbReference type="Pfam" id="PF12550"/>
    </source>
</evidence>
<dbReference type="HOGENOM" id="CLU_048298_0_0_1"/>
<proteinExistence type="predicted"/>
<dbReference type="PANTHER" id="PTHR37784">
    <property type="entry name" value="PROTEIN MSN1"/>
    <property type="match status" value="1"/>
</dbReference>
<dbReference type="InterPro" id="IPR052146">
    <property type="entry name" value="HOT1"/>
</dbReference>
<dbReference type="GO" id="GO:0000978">
    <property type="term" value="F:RNA polymerase II cis-regulatory region sequence-specific DNA binding"/>
    <property type="evidence" value="ECO:0007669"/>
    <property type="project" value="TreeGrafter"/>
</dbReference>
<dbReference type="Proteomes" id="UP000005627">
    <property type="component" value="Chromosome 3"/>
</dbReference>
<gene>
    <name evidence="2" type="primary">TDEL0C00750</name>
    <name evidence="2" type="ORF">TDEL_0C00750</name>
</gene>
<sequence>MAAENDPQVHSDSPPRYIANSLAPLSPTATAGAHLLQLASGKDSVAPPLDDKYLDNSLFHYTSSFQARPQAEYFDFDERYMYHSDEENTQENEENIESNQLNLDDQVEFEPELSHEEENLESIMEKVNICKVELREMIEIIDRSVSCTIPYKSTGDETPAIAKELASMLSLVNYKDILLPLVMEKQRIVHKVDVNSVTGPYVSAQPSNKVGSLLGDDPCANLPNFGVVLVKSPSSIAQLWDEYTKIPSEWPVADILAFTQQQGVADNNSNVDLIAKRKTSIRRLEQLLGSSWRNDDKNLSRQINRRKKIWKAIEEGVQDGLSLQDCFLILENYAQERGKGLSWYYNGVPFRLIDMTSKINRVLS</sequence>
<dbReference type="eggNOG" id="ENOG502RY18">
    <property type="taxonomic scope" value="Eukaryota"/>
</dbReference>
<dbReference type="AlphaFoldDB" id="G8ZR22"/>
<dbReference type="InParanoid" id="G8ZR22"/>
<protein>
    <recommendedName>
        <fullName evidence="1">Transcription activator GCR1-like domain-containing protein</fullName>
    </recommendedName>
</protein>
<name>G8ZR22_TORDE</name>